<feature type="compositionally biased region" description="Polar residues" evidence="10">
    <location>
        <begin position="277"/>
        <end position="407"/>
    </location>
</feature>
<keyword evidence="5" id="KW-0677">Repeat</keyword>
<dbReference type="PANTHER" id="PTHR24037">
    <property type="entry name" value="HEART DEVELOPMENT PROTEIN WITH EGF-LIKE DOMAINS 1"/>
    <property type="match status" value="1"/>
</dbReference>
<evidence type="ECO:0000313" key="14">
    <source>
        <dbReference type="EMBL" id="TSK92901.1"/>
    </source>
</evidence>
<feature type="domain" description="EGF-like" evidence="13">
    <location>
        <begin position="931"/>
        <end position="970"/>
    </location>
</feature>
<dbReference type="EMBL" id="VCAZ01000023">
    <property type="protein sequence ID" value="TSK92901.1"/>
    <property type="molecule type" value="Genomic_DNA"/>
</dbReference>
<keyword evidence="11" id="KW-1133">Transmembrane helix</keyword>
<feature type="transmembrane region" description="Helical" evidence="11">
    <location>
        <begin position="1024"/>
        <end position="1045"/>
    </location>
</feature>
<feature type="region of interest" description="Disordered" evidence="10">
    <location>
        <begin position="579"/>
        <end position="676"/>
    </location>
</feature>
<dbReference type="InterPro" id="IPR049883">
    <property type="entry name" value="NOTCH1_EGF-like"/>
</dbReference>
<keyword evidence="15" id="KW-1185">Reference proteome</keyword>
<evidence type="ECO:0000256" key="4">
    <source>
        <dbReference type="ARBA" id="ARBA00022729"/>
    </source>
</evidence>
<protein>
    <submittedName>
        <fullName evidence="14">Protein HEG</fullName>
    </submittedName>
</protein>
<keyword evidence="7 9" id="KW-1015">Disulfide bond</keyword>
<keyword evidence="4 12" id="KW-0732">Signal</keyword>
<proteinExistence type="predicted"/>
<comment type="caution">
    <text evidence="9">Lacks conserved residue(s) required for the propagation of feature annotation.</text>
</comment>
<dbReference type="InterPro" id="IPR009030">
    <property type="entry name" value="Growth_fac_rcpt_cys_sf"/>
</dbReference>
<dbReference type="InterPro" id="IPR000742">
    <property type="entry name" value="EGF"/>
</dbReference>
<dbReference type="AlphaFoldDB" id="A0A556TW60"/>
<feature type="compositionally biased region" description="Polar residues" evidence="10">
    <location>
        <begin position="652"/>
        <end position="673"/>
    </location>
</feature>
<dbReference type="InterPro" id="IPR000152">
    <property type="entry name" value="EGF-type_Asp/Asn_hydroxyl_site"/>
</dbReference>
<accession>A0A556TW60</accession>
<evidence type="ECO:0000256" key="7">
    <source>
        <dbReference type="ARBA" id="ARBA00023157"/>
    </source>
</evidence>
<dbReference type="PROSITE" id="PS01187">
    <property type="entry name" value="EGF_CA"/>
    <property type="match status" value="1"/>
</dbReference>
<evidence type="ECO:0000256" key="2">
    <source>
        <dbReference type="ARBA" id="ARBA00022475"/>
    </source>
</evidence>
<evidence type="ECO:0000256" key="9">
    <source>
        <dbReference type="PROSITE-ProRule" id="PRU00076"/>
    </source>
</evidence>
<dbReference type="FunFam" id="2.10.25.10:FF:000610">
    <property type="entry name" value="protein HEG homolog 1 isoform X1"/>
    <property type="match status" value="1"/>
</dbReference>
<feature type="compositionally biased region" description="Polar residues" evidence="10">
    <location>
        <begin position="209"/>
        <end position="218"/>
    </location>
</feature>
<evidence type="ECO:0000256" key="11">
    <source>
        <dbReference type="SAM" id="Phobius"/>
    </source>
</evidence>
<dbReference type="PROSITE" id="PS00022">
    <property type="entry name" value="EGF_1"/>
    <property type="match status" value="1"/>
</dbReference>
<feature type="chain" id="PRO_5022047019" evidence="12">
    <location>
        <begin position="27"/>
        <end position="1152"/>
    </location>
</feature>
<comment type="subcellular location">
    <subcellularLocation>
        <location evidence="1">Cell membrane</location>
    </subcellularLocation>
</comment>
<feature type="region of interest" description="Disordered" evidence="10">
    <location>
        <begin position="720"/>
        <end position="749"/>
    </location>
</feature>
<evidence type="ECO:0000256" key="5">
    <source>
        <dbReference type="ARBA" id="ARBA00022737"/>
    </source>
</evidence>
<dbReference type="PROSITE" id="PS00010">
    <property type="entry name" value="ASX_HYDROXYL"/>
    <property type="match status" value="1"/>
</dbReference>
<sequence>MEARASGRNRGLLFVVVLLLLQSTTARGFSAGSPLVTDSYLSTGTQDSVQTADLSTLSRALISEGTVRFGSSSTSEISEPSEKLSHTGTDQRLFTEITESWTTRNRLDTSTEILDSSPAFSINTVSEWEDPSPITNITNDYTGAEEWQPAPELRTVRDLTLTKLTEQEHTEQDTTESSSNTYTQEHADQDASESAPNTNTQEHADQDTTESAPNTNTQEHADQDASESASNTYKQQHPDQDTTESAPNTYMQEQAKRDITESAPNTYTQEHADQDVSESASNTYKQQSPDQDTTESSSNTFTQEHADQNASESASNTYKQQSPDQDTTESSSNTFTQEHADQNASESASNTYKQQSPDQDTTESSSNTFTQEHADQNASESASNTYKQQSPDQDTTESSANTFTQEQADQDASESAFNTYKQQSPDQDTTESAPSTYMQEQANQDASEFASNTYKQQHTDHDAIESASNTFMLEHTDQDTTEFGLNTDSTYISTTFNRAGERTLLSITSNSTSPYVEDSSFSSSETAPHAVTGVLEKTEGTQHMAYTRDTKSGHSETMPWDVPANATQEKVFDISVFHNSQDTESHTEQPTATGSDLESMSRTSTPSSTPPLTVINSSDSDMDTTGSSFTNQSFYTDSSSPSSFTPPDDTHTNVSHQDGETTDVSTGPVSTSAGKKIDEPNTFMEETTIPGVTTAPSTLWEMTTSMYDTQSTQQNFVFQTDSPTDPTDLLSTATGPSTNNPPLTEKNTNKAITPHVSSTTLESTRTTAALTTHQYQASTINKLHTMPHTTLSVTETSWKTTATTERHHPTTGTATSSLSASSSQFKAGATDVSTLHFETSTATPSSTTAHSQHTTASYNKVASTISTAVITTGKRTKTEATSTQMPVKLSLAPDHLCPYHICANGGKCLLTSGGYRCECLPAWRGENCTEDVDECVSSPCPQDSVCVNTRGSFSCDCALGYDLQDGRSCTQMESLCSAQKNRCDTQYAECSDSDGTPYCQCHEGYFKRNPEDSTCRVYGLIAKIVSPAAGGLLLIVIIALIVTCCRKDKNDINKIIFKSGDLQMAPYGDFPKSSRVSMEWGRETIEMQENGSTKNLLQMTDIYYSPALRNADLDRNGLYPFSGLPGSRHSCIYPAQWNPSFISDDSRRRDYF</sequence>
<dbReference type="Pfam" id="PF07645">
    <property type="entry name" value="EGF_CA"/>
    <property type="match status" value="1"/>
</dbReference>
<feature type="domain" description="EGF-like" evidence="13">
    <location>
        <begin position="893"/>
        <end position="929"/>
    </location>
</feature>
<reference evidence="14 15" key="1">
    <citation type="journal article" date="2019" name="Genome Biol. Evol.">
        <title>Whole-Genome Sequencing of the Giant Devil Catfish, Bagarius yarrelli.</title>
        <authorList>
            <person name="Jiang W."/>
            <person name="Lv Y."/>
            <person name="Cheng L."/>
            <person name="Yang K."/>
            <person name="Chao B."/>
            <person name="Wang X."/>
            <person name="Li Y."/>
            <person name="Pan X."/>
            <person name="You X."/>
            <person name="Zhang Y."/>
            <person name="Yang J."/>
            <person name="Li J."/>
            <person name="Zhang X."/>
            <person name="Liu S."/>
            <person name="Sun C."/>
            <person name="Yang J."/>
            <person name="Shi Q."/>
        </authorList>
    </citation>
    <scope>NUCLEOTIDE SEQUENCE [LARGE SCALE GENOMIC DNA]</scope>
    <source>
        <strain evidence="14">JWS20170419001</strain>
        <tissue evidence="14">Muscle</tissue>
    </source>
</reference>
<keyword evidence="6 11" id="KW-0472">Membrane</keyword>
<dbReference type="SMART" id="SM00181">
    <property type="entry name" value="EGF"/>
    <property type="match status" value="3"/>
</dbReference>
<feature type="compositionally biased region" description="Polar residues" evidence="10">
    <location>
        <begin position="413"/>
        <end position="456"/>
    </location>
</feature>
<evidence type="ECO:0000256" key="12">
    <source>
        <dbReference type="SAM" id="SignalP"/>
    </source>
</evidence>
<dbReference type="Proteomes" id="UP000319801">
    <property type="component" value="Unassembled WGS sequence"/>
</dbReference>
<keyword evidence="8" id="KW-0325">Glycoprotein</keyword>
<feature type="compositionally biased region" description="Low complexity" evidence="10">
    <location>
        <begin position="603"/>
        <end position="647"/>
    </location>
</feature>
<dbReference type="GO" id="GO:0005509">
    <property type="term" value="F:calcium ion binding"/>
    <property type="evidence" value="ECO:0007669"/>
    <property type="project" value="InterPro"/>
</dbReference>
<dbReference type="InterPro" id="IPR018097">
    <property type="entry name" value="EGF_Ca-bd_CS"/>
</dbReference>
<feature type="signal peptide" evidence="12">
    <location>
        <begin position="1"/>
        <end position="26"/>
    </location>
</feature>
<evidence type="ECO:0000256" key="3">
    <source>
        <dbReference type="ARBA" id="ARBA00022536"/>
    </source>
</evidence>
<evidence type="ECO:0000256" key="10">
    <source>
        <dbReference type="SAM" id="MobiDB-lite"/>
    </source>
</evidence>
<feature type="compositionally biased region" description="Polar residues" evidence="10">
    <location>
        <begin position="226"/>
        <end position="235"/>
    </location>
</feature>
<organism evidence="14 15">
    <name type="scientific">Bagarius yarrelli</name>
    <name type="common">Goonch</name>
    <name type="synonym">Bagrus yarrelli</name>
    <dbReference type="NCBI Taxonomy" id="175774"/>
    <lineage>
        <taxon>Eukaryota</taxon>
        <taxon>Metazoa</taxon>
        <taxon>Chordata</taxon>
        <taxon>Craniata</taxon>
        <taxon>Vertebrata</taxon>
        <taxon>Euteleostomi</taxon>
        <taxon>Actinopterygii</taxon>
        <taxon>Neopterygii</taxon>
        <taxon>Teleostei</taxon>
        <taxon>Ostariophysi</taxon>
        <taxon>Siluriformes</taxon>
        <taxon>Sisoridae</taxon>
        <taxon>Sisorinae</taxon>
        <taxon>Bagarius</taxon>
    </lineage>
</organism>
<feature type="compositionally biased region" description="Polar residues" evidence="10">
    <location>
        <begin position="192"/>
        <end position="201"/>
    </location>
</feature>
<keyword evidence="11" id="KW-0812">Transmembrane</keyword>
<feature type="disulfide bond" evidence="9">
    <location>
        <begin position="919"/>
        <end position="928"/>
    </location>
</feature>
<name>A0A556TW60_BAGYA</name>
<dbReference type="SMART" id="SM00179">
    <property type="entry name" value="EGF_CA"/>
    <property type="match status" value="2"/>
</dbReference>
<evidence type="ECO:0000259" key="13">
    <source>
        <dbReference type="PROSITE" id="PS50026"/>
    </source>
</evidence>
<feature type="compositionally biased region" description="Polar residues" evidence="10">
    <location>
        <begin position="588"/>
        <end position="602"/>
    </location>
</feature>
<dbReference type="PROSITE" id="PS01186">
    <property type="entry name" value="EGF_2"/>
    <property type="match status" value="1"/>
</dbReference>
<evidence type="ECO:0000256" key="8">
    <source>
        <dbReference type="ARBA" id="ARBA00023180"/>
    </source>
</evidence>
<dbReference type="Gene3D" id="2.10.25.10">
    <property type="entry name" value="Laminin"/>
    <property type="match status" value="2"/>
</dbReference>
<comment type="caution">
    <text evidence="14">The sequence shown here is derived from an EMBL/GenBank/DDBJ whole genome shotgun (WGS) entry which is preliminary data.</text>
</comment>
<dbReference type="InterPro" id="IPR001881">
    <property type="entry name" value="EGF-like_Ca-bd_dom"/>
</dbReference>
<keyword evidence="3 9" id="KW-0245">EGF-like domain</keyword>
<dbReference type="CDD" id="cd00054">
    <property type="entry name" value="EGF_CA"/>
    <property type="match status" value="2"/>
</dbReference>
<evidence type="ECO:0000256" key="6">
    <source>
        <dbReference type="ARBA" id="ARBA00023136"/>
    </source>
</evidence>
<dbReference type="PANTHER" id="PTHR24037:SF3">
    <property type="entry name" value="PROTEIN HEG HOMOLOG 1"/>
    <property type="match status" value="1"/>
</dbReference>
<evidence type="ECO:0000313" key="15">
    <source>
        <dbReference type="Proteomes" id="UP000319801"/>
    </source>
</evidence>
<dbReference type="GO" id="GO:0005886">
    <property type="term" value="C:plasma membrane"/>
    <property type="evidence" value="ECO:0007669"/>
    <property type="project" value="UniProtKB-SubCell"/>
</dbReference>
<feature type="region of interest" description="Disordered" evidence="10">
    <location>
        <begin position="130"/>
        <end position="460"/>
    </location>
</feature>
<feature type="compositionally biased region" description="Polar residues" evidence="10">
    <location>
        <begin position="243"/>
        <end position="252"/>
    </location>
</feature>
<evidence type="ECO:0000256" key="1">
    <source>
        <dbReference type="ARBA" id="ARBA00004236"/>
    </source>
</evidence>
<dbReference type="PROSITE" id="PS50026">
    <property type="entry name" value="EGF_3"/>
    <property type="match status" value="2"/>
</dbReference>
<dbReference type="SUPFAM" id="SSF57184">
    <property type="entry name" value="Growth factor receptor domain"/>
    <property type="match status" value="1"/>
</dbReference>
<keyword evidence="2" id="KW-1003">Cell membrane</keyword>
<gene>
    <name evidence="14" type="ORF">Baya_5615</name>
</gene>
<dbReference type="OrthoDB" id="9946171at2759"/>